<accession>Q5YY37</accession>
<keyword evidence="2" id="KW-1185">Reference proteome</keyword>
<evidence type="ECO:0000313" key="1">
    <source>
        <dbReference type="EMBL" id="BAD56904.1"/>
    </source>
</evidence>
<dbReference type="AlphaFoldDB" id="Q5YY37"/>
<reference evidence="1 2" key="1">
    <citation type="journal article" date="2004" name="Proc. Natl. Acad. Sci. U.S.A.">
        <title>The complete genomic sequence of Nocardia farcinica IFM 10152.</title>
        <authorList>
            <person name="Ishikawa J."/>
            <person name="Yamashita A."/>
            <person name="Mikami Y."/>
            <person name="Hoshino Y."/>
            <person name="Kurita H."/>
            <person name="Hotta K."/>
            <person name="Shiba T."/>
            <person name="Hattori M."/>
        </authorList>
    </citation>
    <scope>NUCLEOTIDE SEQUENCE [LARGE SCALE GENOMIC DNA]</scope>
    <source>
        <strain evidence="1 2">IFM 10152</strain>
    </source>
</reference>
<proteinExistence type="predicted"/>
<organism evidence="1 2">
    <name type="scientific">Nocardia farcinica (strain IFM 10152)</name>
    <dbReference type="NCBI Taxonomy" id="247156"/>
    <lineage>
        <taxon>Bacteria</taxon>
        <taxon>Bacillati</taxon>
        <taxon>Actinomycetota</taxon>
        <taxon>Actinomycetes</taxon>
        <taxon>Mycobacteriales</taxon>
        <taxon>Nocardiaceae</taxon>
        <taxon>Nocardia</taxon>
    </lineage>
</organism>
<dbReference type="eggNOG" id="COG3293">
    <property type="taxonomic scope" value="Bacteria"/>
</dbReference>
<evidence type="ECO:0000313" key="2">
    <source>
        <dbReference type="Proteomes" id="UP000006820"/>
    </source>
</evidence>
<dbReference type="Proteomes" id="UP000006820">
    <property type="component" value="Chromosome"/>
</dbReference>
<name>Q5YY37_NOCFA</name>
<dbReference type="STRING" id="247156.NFA_20580"/>
<dbReference type="HOGENOM" id="CLU_2220426_0_0_11"/>
<dbReference type="EMBL" id="AP006618">
    <property type="protein sequence ID" value="BAD56904.1"/>
    <property type="molecule type" value="Genomic_DNA"/>
</dbReference>
<sequence length="106" mass="12236">MPGALELVVSHDVRSWSTSCPSGWCLTSCGSWWSRCYRSSAFVRRVEAPRRSTSGRCSRQWCMCWPACAWRMLPPSFGVTVPTAPRRFTVWTETGVWRRLHRAVLR</sequence>
<dbReference type="KEGG" id="nfa:NFA_20580"/>
<gene>
    <name evidence="1" type="ordered locus">NFA_20580</name>
</gene>
<protein>
    <submittedName>
        <fullName evidence="1">Putative transposase</fullName>
    </submittedName>
</protein>